<name>A0A6D2KZL6_9BRAS</name>
<organism evidence="1 2">
    <name type="scientific">Microthlaspi erraticum</name>
    <dbReference type="NCBI Taxonomy" id="1685480"/>
    <lineage>
        <taxon>Eukaryota</taxon>
        <taxon>Viridiplantae</taxon>
        <taxon>Streptophyta</taxon>
        <taxon>Embryophyta</taxon>
        <taxon>Tracheophyta</taxon>
        <taxon>Spermatophyta</taxon>
        <taxon>Magnoliopsida</taxon>
        <taxon>eudicotyledons</taxon>
        <taxon>Gunneridae</taxon>
        <taxon>Pentapetalae</taxon>
        <taxon>rosids</taxon>
        <taxon>malvids</taxon>
        <taxon>Brassicales</taxon>
        <taxon>Brassicaceae</taxon>
        <taxon>Coluteocarpeae</taxon>
        <taxon>Microthlaspi</taxon>
    </lineage>
</organism>
<dbReference type="AlphaFoldDB" id="A0A6D2KZL6"/>
<gene>
    <name evidence="1" type="ORF">MERR_LOCUS40532</name>
</gene>
<sequence>MDEIAKARKSGHKEAAKTLVILNHDDRKSVLRAACYLSTDNLKKQCAILGCNLTKKLNRHCCSGGHRKYAEKLSRANHAFHHFEGFTGPANRNIICFSSVVLMSEDIHVGFPHLKDPKIFTTYPWAQPKVFCTTKPPQRCDWLFSYKPPTVYHAISPSTELDIHWKLGSKRPQVFNGHEVKIQNMTLSFGTRKESQELKAEQGGKWTCILYQCKDASLYCLSFAKDAKTLDKNIAQGQGDGAANEDIHRDLNCSNVFVNGNIGQVKIGDTSEVKL</sequence>
<comment type="caution">
    <text evidence="1">The sequence shown here is derived from an EMBL/GenBank/DDBJ whole genome shotgun (WGS) entry which is preliminary data.</text>
</comment>
<protein>
    <submittedName>
        <fullName evidence="1">Uncharacterized protein</fullName>
    </submittedName>
</protein>
<dbReference type="Proteomes" id="UP000467841">
    <property type="component" value="Unassembled WGS sequence"/>
</dbReference>
<dbReference type="EMBL" id="CACVBM020001529">
    <property type="protein sequence ID" value="CAA7053296.1"/>
    <property type="molecule type" value="Genomic_DNA"/>
</dbReference>
<keyword evidence="2" id="KW-1185">Reference proteome</keyword>
<evidence type="ECO:0000313" key="2">
    <source>
        <dbReference type="Proteomes" id="UP000467841"/>
    </source>
</evidence>
<accession>A0A6D2KZL6</accession>
<reference evidence="1" key="1">
    <citation type="submission" date="2020-01" db="EMBL/GenBank/DDBJ databases">
        <authorList>
            <person name="Mishra B."/>
        </authorList>
    </citation>
    <scope>NUCLEOTIDE SEQUENCE [LARGE SCALE GENOMIC DNA]</scope>
</reference>
<evidence type="ECO:0000313" key="1">
    <source>
        <dbReference type="EMBL" id="CAA7053296.1"/>
    </source>
</evidence>
<proteinExistence type="predicted"/>